<feature type="transmembrane region" description="Helical" evidence="1">
    <location>
        <begin position="101"/>
        <end position="126"/>
    </location>
</feature>
<dbReference type="AlphaFoldDB" id="A0A120KKU0"/>
<organism evidence="2 3">
    <name type="scientific">Actinomyces radicidentis</name>
    <dbReference type="NCBI Taxonomy" id="111015"/>
    <lineage>
        <taxon>Bacteria</taxon>
        <taxon>Bacillati</taxon>
        <taxon>Actinomycetota</taxon>
        <taxon>Actinomycetes</taxon>
        <taxon>Actinomycetales</taxon>
        <taxon>Actinomycetaceae</taxon>
        <taxon>Actinomyces</taxon>
    </lineage>
</organism>
<feature type="transmembrane region" description="Helical" evidence="1">
    <location>
        <begin position="328"/>
        <end position="351"/>
    </location>
</feature>
<evidence type="ECO:0000313" key="2">
    <source>
        <dbReference type="EMBL" id="AMD86311.1"/>
    </source>
</evidence>
<feature type="transmembrane region" description="Helical" evidence="1">
    <location>
        <begin position="56"/>
        <end position="80"/>
    </location>
</feature>
<keyword evidence="1" id="KW-0472">Membrane</keyword>
<dbReference type="KEGG" id="ard:AXF14_00125"/>
<feature type="transmembrane region" description="Helical" evidence="1">
    <location>
        <begin position="371"/>
        <end position="392"/>
    </location>
</feature>
<feature type="transmembrane region" description="Helical" evidence="1">
    <location>
        <begin position="21"/>
        <end position="44"/>
    </location>
</feature>
<reference evidence="3" key="1">
    <citation type="submission" date="2016-02" db="EMBL/GenBank/DDBJ databases">
        <authorList>
            <person name="Holder M.E."/>
            <person name="Ajami N.J."/>
            <person name="Petrosino J.F."/>
        </authorList>
    </citation>
    <scope>NUCLEOTIDE SEQUENCE [LARGE SCALE GENOMIC DNA]</scope>
    <source>
        <strain evidence="3">CCUG 36733</strain>
    </source>
</reference>
<feature type="transmembrane region" description="Helical" evidence="1">
    <location>
        <begin position="235"/>
        <end position="255"/>
    </location>
</feature>
<sequence>MVATLVRLRWRLTVNAVTRSPWMIIAAVLGGLYGAAFLAGLVSGAATLGGRASLEVIAPVLAATGALTVLGWTLLPLLLTGLDSTLDPRAMAAWTAPSRRLARALAVGAGAGLPGILTGLGMLLPLLTWGLAGQPGPALLAVLMAPAALATCVLLSRVLVIGAGLSGSRRGRDGVAVIGAVLVLACAALPSLVSTAAGSGGLDGARLAAAGRVAGLTPFGWALAAPGYLALGRPVAAALLALGALALPAVLLPVWERVVARVMTGPARATGGARAYAAPSADDAAAGRGSAVERAVLPWHRRLSRLLPSPAAAVAARCLRYWRTDPRYLTQALSLVAVALVIAVSTATGYASSEVTDADASVSVGLGGGPGGVGGVVLVAVPLIALVAGWVLHDDLGMDSTALWTHVLAGLRGRDDRLGRVAAALVWQVPLVLVVGLVGAAWSGSWYALPAVLGLIAALLGAGTAWSSVMSVLMPYETNPPGESPLRSRSSGGVFVAAFLQMIGLLAVVVAAGPALAGLIVIALAGSWSWGWALLVGGLVWGAALGALGVVQGGRLLDARGVRVLATIRTWPGHEDAP</sequence>
<proteinExistence type="predicted"/>
<dbReference type="Proteomes" id="UP000065220">
    <property type="component" value="Chromosome"/>
</dbReference>
<name>A0A120KKU0_ACTRD</name>
<feature type="transmembrane region" description="Helical" evidence="1">
    <location>
        <begin position="448"/>
        <end position="473"/>
    </location>
</feature>
<feature type="transmembrane region" description="Helical" evidence="1">
    <location>
        <begin position="174"/>
        <end position="193"/>
    </location>
</feature>
<keyword evidence="1" id="KW-1133">Transmembrane helix</keyword>
<feature type="transmembrane region" description="Helical" evidence="1">
    <location>
        <begin position="421"/>
        <end position="442"/>
    </location>
</feature>
<evidence type="ECO:0000256" key="1">
    <source>
        <dbReference type="SAM" id="Phobius"/>
    </source>
</evidence>
<evidence type="ECO:0000313" key="3">
    <source>
        <dbReference type="Proteomes" id="UP000065220"/>
    </source>
</evidence>
<protein>
    <submittedName>
        <fullName evidence="2">Transporter</fullName>
    </submittedName>
</protein>
<keyword evidence="3" id="KW-1185">Reference proteome</keyword>
<feature type="transmembrane region" description="Helical" evidence="1">
    <location>
        <begin position="530"/>
        <end position="551"/>
    </location>
</feature>
<accession>A0A120KKU0</accession>
<dbReference type="RefSeq" id="WP_067938884.1">
    <property type="nucleotide sequence ID" value="NZ_CP014228.1"/>
</dbReference>
<dbReference type="STRING" id="111015.AXF14_00125"/>
<keyword evidence="1" id="KW-0812">Transmembrane</keyword>
<dbReference type="EMBL" id="CP014228">
    <property type="protein sequence ID" value="AMD86311.1"/>
    <property type="molecule type" value="Genomic_DNA"/>
</dbReference>
<gene>
    <name evidence="2" type="ORF">AXF14_00125</name>
</gene>
<feature type="transmembrane region" description="Helical" evidence="1">
    <location>
        <begin position="494"/>
        <end position="524"/>
    </location>
</feature>
<feature type="transmembrane region" description="Helical" evidence="1">
    <location>
        <begin position="138"/>
        <end position="162"/>
    </location>
</feature>
<dbReference type="OrthoDB" id="3261041at2"/>